<reference evidence="4" key="1">
    <citation type="submission" date="2012-03" db="EMBL/GenBank/DDBJ databases">
        <title>Complete genome of Caldisphaera lagunensis DSM 15908.</title>
        <authorList>
            <person name="Lucas S."/>
            <person name="Copeland A."/>
            <person name="Lapidus A."/>
            <person name="Glavina del Rio T."/>
            <person name="Dalin E."/>
            <person name="Tice H."/>
            <person name="Bruce D."/>
            <person name="Goodwin L."/>
            <person name="Pitluck S."/>
            <person name="Peters L."/>
            <person name="Mikhailova N."/>
            <person name="Teshima H."/>
            <person name="Kyrpides N."/>
            <person name="Mavromatis K."/>
            <person name="Ivanova N."/>
            <person name="Brettin T."/>
            <person name="Detter J.C."/>
            <person name="Han C."/>
            <person name="Larimer F."/>
            <person name="Land M."/>
            <person name="Hauser L."/>
            <person name="Markowitz V."/>
            <person name="Cheng J.-F."/>
            <person name="Hugenholtz P."/>
            <person name="Woyke T."/>
            <person name="Wu D."/>
            <person name="Spring S."/>
            <person name="Schroeder M."/>
            <person name="Brambilla E."/>
            <person name="Klenk H.-P."/>
            <person name="Eisen J.A."/>
        </authorList>
    </citation>
    <scope>NUCLEOTIDE SEQUENCE [LARGE SCALE GENOMIC DNA]</scope>
    <source>
        <strain evidence="4">DSM 15908 / JCM 11604 / IC-154</strain>
    </source>
</reference>
<proteinExistence type="inferred from homology"/>
<dbReference type="InParanoid" id="L0AA87"/>
<dbReference type="PANTHER" id="PTHR21015">
    <property type="entry name" value="UDP-N-ACETYLGLUCOSAMINE--N-ACETYLMURAMYL-(PENTAPEPTIDE) PYROPHOSPHORYL-UNDECAPRENOL N-ACETYLGLUCOSAMINE TRANSFERASE 1"/>
    <property type="match status" value="1"/>
</dbReference>
<protein>
    <submittedName>
        <fullName evidence="3">UDP-N-acetylglucosamine:LPS N-acetylglucosamine transferase</fullName>
    </submittedName>
</protein>
<name>L0AA87_CALLD</name>
<dbReference type="Pfam" id="PF04101">
    <property type="entry name" value="Glyco_tran_28_C"/>
    <property type="match status" value="1"/>
</dbReference>
<gene>
    <name evidence="3" type="ordered locus">Calag_0581</name>
</gene>
<dbReference type="AlphaFoldDB" id="L0AA87"/>
<dbReference type="HOGENOM" id="CLU_873241_0_0_2"/>
<dbReference type="SUPFAM" id="SSF53756">
    <property type="entry name" value="UDP-Glycosyltransferase/glycogen phosphorylase"/>
    <property type="match status" value="1"/>
</dbReference>
<evidence type="ECO:0000313" key="3">
    <source>
        <dbReference type="EMBL" id="AFZ70339.1"/>
    </source>
</evidence>
<dbReference type="RefSeq" id="WP_015232237.1">
    <property type="nucleotide sequence ID" value="NC_019791.1"/>
</dbReference>
<keyword evidence="4" id="KW-1185">Reference proteome</keyword>
<dbReference type="EMBL" id="CP003378">
    <property type="protein sequence ID" value="AFZ70339.1"/>
    <property type="molecule type" value="Genomic_DNA"/>
</dbReference>
<comment type="similarity">
    <text evidence="1">Belongs to the glycosyltransferase 28 family.</text>
</comment>
<accession>L0AA87</accession>
<dbReference type="InterPro" id="IPR007235">
    <property type="entry name" value="Glyco_trans_28_C"/>
</dbReference>
<evidence type="ECO:0000259" key="2">
    <source>
        <dbReference type="Pfam" id="PF04101"/>
    </source>
</evidence>
<keyword evidence="3" id="KW-0808">Transferase</keyword>
<dbReference type="OrthoDB" id="17804at2157"/>
<feature type="domain" description="Glycosyl transferase family 28 C-terminal" evidence="2">
    <location>
        <begin position="179"/>
        <end position="301"/>
    </location>
</feature>
<organism evidence="3 4">
    <name type="scientific">Caldisphaera lagunensis (strain DSM 15908 / JCM 11604 / ANMR 0165 / IC-154)</name>
    <dbReference type="NCBI Taxonomy" id="1056495"/>
    <lineage>
        <taxon>Archaea</taxon>
        <taxon>Thermoproteota</taxon>
        <taxon>Thermoprotei</taxon>
        <taxon>Acidilobales</taxon>
        <taxon>Caldisphaeraceae</taxon>
        <taxon>Caldisphaera</taxon>
    </lineage>
</organism>
<dbReference type="STRING" id="1056495.Calag_0581"/>
<dbReference type="GO" id="GO:0016758">
    <property type="term" value="F:hexosyltransferase activity"/>
    <property type="evidence" value="ECO:0007669"/>
    <property type="project" value="InterPro"/>
</dbReference>
<dbReference type="GeneID" id="14211841"/>
<dbReference type="PANTHER" id="PTHR21015:SF22">
    <property type="entry name" value="GLYCOSYLTRANSFERASE"/>
    <property type="match status" value="1"/>
</dbReference>
<evidence type="ECO:0000313" key="4">
    <source>
        <dbReference type="Proteomes" id="UP000010469"/>
    </source>
</evidence>
<sequence>MKKVLIIASGGGHTGHSIALAEYLIDMGIEVDFIIPENDTWTRNSVINYGNVVSETPKFLDPSESLYKGILRAPIAIIKSLAKVKSGYKLVIASGSNHSISTGLALWLKGSDIIVFESTERFLEPSRTIKTLGKISKLIAFQWEEQLKFNDKKGKVVGPFLGKLKYNIKDEGYILVSAGSYGYKKLFDALSKTNLENIVLQTGKVDPKPYIASHPEWKVFQFDPNLEKYIASASIVITHFGRTAVESALKYKKPTILAPNIEWKWMQNEIRIKESEIMAKKLNAYYLPPNSLNENSIMEAIKYTKNLIPYSYNDGALELAKIVNSIL</sequence>
<dbReference type="KEGG" id="clg:Calag_0581"/>
<dbReference type="Gene3D" id="3.40.50.2000">
    <property type="entry name" value="Glycogen Phosphorylase B"/>
    <property type="match status" value="2"/>
</dbReference>
<dbReference type="eggNOG" id="arCOG01394">
    <property type="taxonomic scope" value="Archaea"/>
</dbReference>
<evidence type="ECO:0000256" key="1">
    <source>
        <dbReference type="ARBA" id="ARBA00006962"/>
    </source>
</evidence>
<dbReference type="Proteomes" id="UP000010469">
    <property type="component" value="Chromosome"/>
</dbReference>